<dbReference type="CDD" id="cd02440">
    <property type="entry name" value="AdoMet_MTases"/>
    <property type="match status" value="1"/>
</dbReference>
<dbReference type="Pfam" id="PF08241">
    <property type="entry name" value="Methyltransf_11"/>
    <property type="match status" value="1"/>
</dbReference>
<keyword evidence="2" id="KW-0808">Transferase</keyword>
<dbReference type="Proteomes" id="UP000283523">
    <property type="component" value="Unassembled WGS sequence"/>
</dbReference>
<proteinExistence type="predicted"/>
<organism evidence="2 3">
    <name type="scientific">Fibrisoma montanum</name>
    <dbReference type="NCBI Taxonomy" id="2305895"/>
    <lineage>
        <taxon>Bacteria</taxon>
        <taxon>Pseudomonadati</taxon>
        <taxon>Bacteroidota</taxon>
        <taxon>Cytophagia</taxon>
        <taxon>Cytophagales</taxon>
        <taxon>Spirosomataceae</taxon>
        <taxon>Fibrisoma</taxon>
    </lineage>
</organism>
<dbReference type="RefSeq" id="WP_119667929.1">
    <property type="nucleotide sequence ID" value="NZ_QXED01000003.1"/>
</dbReference>
<evidence type="ECO:0000259" key="1">
    <source>
        <dbReference type="Pfam" id="PF08241"/>
    </source>
</evidence>
<keyword evidence="2" id="KW-0489">Methyltransferase</keyword>
<dbReference type="AlphaFoldDB" id="A0A418MBF1"/>
<dbReference type="InterPro" id="IPR029063">
    <property type="entry name" value="SAM-dependent_MTases_sf"/>
</dbReference>
<sequence length="223" mass="25504">MKYYSEKANTYYTNVREDLISLMPDRSQQKVLEIGAGGGDTIVAIKERGLAAEVVGVDLFALPSTNQQHPFIDRFIICDIEKEDLGYPDSYFDTVICGDVLEHLVDPWSVVNKLIRYLNVGGSLIVSVPNIRYYKVMFKILGQGDFGYDPKGGILDKTHLRFFCRKNVVQLLTTPELKLQKIMPIDYHPQYKFSTKVKVFNTLTGRMFENFFVHQYLGVATRV</sequence>
<name>A0A418MBF1_9BACT</name>
<dbReference type="InterPro" id="IPR013216">
    <property type="entry name" value="Methyltransf_11"/>
</dbReference>
<dbReference type="GO" id="GO:0008757">
    <property type="term" value="F:S-adenosylmethionine-dependent methyltransferase activity"/>
    <property type="evidence" value="ECO:0007669"/>
    <property type="project" value="InterPro"/>
</dbReference>
<reference evidence="2 3" key="1">
    <citation type="submission" date="2018-08" db="EMBL/GenBank/DDBJ databases">
        <title>Fibrisoma montanum sp. nov., isolated from Danxia mountain soil.</title>
        <authorList>
            <person name="Huang Y."/>
        </authorList>
    </citation>
    <scope>NUCLEOTIDE SEQUENCE [LARGE SCALE GENOMIC DNA]</scope>
    <source>
        <strain evidence="2 3">HYT19</strain>
    </source>
</reference>
<comment type="caution">
    <text evidence="2">The sequence shown here is derived from an EMBL/GenBank/DDBJ whole genome shotgun (WGS) entry which is preliminary data.</text>
</comment>
<dbReference type="SUPFAM" id="SSF53335">
    <property type="entry name" value="S-adenosyl-L-methionine-dependent methyltransferases"/>
    <property type="match status" value="1"/>
</dbReference>
<gene>
    <name evidence="2" type="ORF">DYU11_12100</name>
</gene>
<protein>
    <submittedName>
        <fullName evidence="2">Class I SAM-dependent methyltransferase</fullName>
    </submittedName>
</protein>
<dbReference type="PANTHER" id="PTHR43861">
    <property type="entry name" value="TRANS-ACONITATE 2-METHYLTRANSFERASE-RELATED"/>
    <property type="match status" value="1"/>
</dbReference>
<dbReference type="GO" id="GO:0032259">
    <property type="term" value="P:methylation"/>
    <property type="evidence" value="ECO:0007669"/>
    <property type="project" value="UniProtKB-KW"/>
</dbReference>
<feature type="domain" description="Methyltransferase type 11" evidence="1">
    <location>
        <begin position="32"/>
        <end position="126"/>
    </location>
</feature>
<dbReference type="OrthoDB" id="9805171at2"/>
<dbReference type="Gene3D" id="3.40.50.150">
    <property type="entry name" value="Vaccinia Virus protein VP39"/>
    <property type="match status" value="1"/>
</dbReference>
<keyword evidence="3" id="KW-1185">Reference proteome</keyword>
<evidence type="ECO:0000313" key="2">
    <source>
        <dbReference type="EMBL" id="RIV23713.1"/>
    </source>
</evidence>
<accession>A0A418MBF1</accession>
<evidence type="ECO:0000313" key="3">
    <source>
        <dbReference type="Proteomes" id="UP000283523"/>
    </source>
</evidence>
<dbReference type="EMBL" id="QXED01000003">
    <property type="protein sequence ID" value="RIV23713.1"/>
    <property type="molecule type" value="Genomic_DNA"/>
</dbReference>